<sequence>MHRIQLAMSFLAILLAATIAIADKGYDDPLDVSIMASTKEDDDPNQGMDLLQQQNGENQNLSLCLQRLHQYSVHHSQFIQCALDSGSILFRMCRNCAIYYSRLSQSYTQIMEENTTINQHFGLLNGLKCSQDLKYSFHVQVLLQTHKHAVGLWKSCSCNECFLQRHHQSDEWHLHENVTEFFLVLIETRKCFLHFFNKTGHVNVNTSEQLLSKAQSNNSICVQCREAYNHLTATYAMLTPRVALCGDIVYMINITRTKWINEWKCNAKSDDLTWLVIISTLAFLSPVIFYGYTTINGRKKDKAETLNTTCASNHNPGEKEPPVVDAVQS</sequence>
<dbReference type="PANTHER" id="PTHR15644:SF2">
    <property type="entry name" value="OSTEOPETROSIS-ASSOCIATED TRANSMEMBRANE PROTEIN 1"/>
    <property type="match status" value="1"/>
</dbReference>
<dbReference type="STRING" id="10228.B3RWD3"/>
<organism evidence="4 5">
    <name type="scientific">Trichoplax adhaerens</name>
    <name type="common">Trichoplax reptans</name>
    <dbReference type="NCBI Taxonomy" id="10228"/>
    <lineage>
        <taxon>Eukaryota</taxon>
        <taxon>Metazoa</taxon>
        <taxon>Placozoa</taxon>
        <taxon>Uniplacotomia</taxon>
        <taxon>Trichoplacea</taxon>
        <taxon>Trichoplacidae</taxon>
        <taxon>Trichoplax</taxon>
    </lineage>
</organism>
<evidence type="ECO:0000256" key="1">
    <source>
        <dbReference type="SAM" id="MobiDB-lite"/>
    </source>
</evidence>
<gene>
    <name evidence="4" type="ORF">TRIADDRAFT_56709</name>
</gene>
<keyword evidence="3" id="KW-0732">Signal</keyword>
<keyword evidence="2" id="KW-0472">Membrane</keyword>
<keyword evidence="2" id="KW-1133">Transmembrane helix</keyword>
<dbReference type="InParanoid" id="B3RWD3"/>
<dbReference type="PhylomeDB" id="B3RWD3"/>
<evidence type="ECO:0000256" key="3">
    <source>
        <dbReference type="SAM" id="SignalP"/>
    </source>
</evidence>
<name>B3RWD3_TRIAD</name>
<dbReference type="HOGENOM" id="CLU_845501_0_0_1"/>
<feature type="transmembrane region" description="Helical" evidence="2">
    <location>
        <begin position="272"/>
        <end position="292"/>
    </location>
</feature>
<dbReference type="OMA" id="FQQVASK"/>
<keyword evidence="5" id="KW-1185">Reference proteome</keyword>
<keyword evidence="2" id="KW-0812">Transmembrane</keyword>
<reference evidence="4 5" key="1">
    <citation type="journal article" date="2008" name="Nature">
        <title>The Trichoplax genome and the nature of placozoans.</title>
        <authorList>
            <person name="Srivastava M."/>
            <person name="Begovic E."/>
            <person name="Chapman J."/>
            <person name="Putnam N.H."/>
            <person name="Hellsten U."/>
            <person name="Kawashima T."/>
            <person name="Kuo A."/>
            <person name="Mitros T."/>
            <person name="Salamov A."/>
            <person name="Carpenter M.L."/>
            <person name="Signorovitch A.Y."/>
            <person name="Moreno M.A."/>
            <person name="Kamm K."/>
            <person name="Grimwood J."/>
            <person name="Schmutz J."/>
            <person name="Shapiro H."/>
            <person name="Grigoriev I.V."/>
            <person name="Buss L.W."/>
            <person name="Schierwater B."/>
            <person name="Dellaporta S.L."/>
            <person name="Rokhsar D.S."/>
        </authorList>
    </citation>
    <scope>NUCLEOTIDE SEQUENCE [LARGE SCALE GENOMIC DNA]</scope>
    <source>
        <strain evidence="4 5">Grell-BS-1999</strain>
    </source>
</reference>
<accession>B3RWD3</accession>
<protein>
    <recommendedName>
        <fullName evidence="6">Osteopetrosis-associated transmembrane protein 1</fullName>
    </recommendedName>
</protein>
<feature type="region of interest" description="Disordered" evidence="1">
    <location>
        <begin position="310"/>
        <end position="329"/>
    </location>
</feature>
<dbReference type="PANTHER" id="PTHR15644">
    <property type="entry name" value="OSTEOPETROSIS ASSOCIATED TRANSMEMBRANE PROTEIN 1"/>
    <property type="match status" value="1"/>
</dbReference>
<dbReference type="RefSeq" id="XP_002112561.1">
    <property type="nucleotide sequence ID" value="XM_002112525.1"/>
</dbReference>
<evidence type="ECO:0000256" key="2">
    <source>
        <dbReference type="SAM" id="Phobius"/>
    </source>
</evidence>
<dbReference type="GeneID" id="6754220"/>
<dbReference type="EMBL" id="DS985245">
    <property type="protein sequence ID" value="EDV24671.1"/>
    <property type="molecule type" value="Genomic_DNA"/>
</dbReference>
<dbReference type="InterPro" id="IPR019172">
    <property type="entry name" value="Osteopetrosis-assoc_TM_1"/>
</dbReference>
<evidence type="ECO:0000313" key="4">
    <source>
        <dbReference type="EMBL" id="EDV24671.1"/>
    </source>
</evidence>
<dbReference type="OrthoDB" id="8021850at2759"/>
<dbReference type="GO" id="GO:0005829">
    <property type="term" value="C:cytosol"/>
    <property type="evidence" value="ECO:0000318"/>
    <property type="project" value="GO_Central"/>
</dbReference>
<dbReference type="KEGG" id="tad:TRIADDRAFT_56709"/>
<evidence type="ECO:0008006" key="6">
    <source>
        <dbReference type="Google" id="ProtNLM"/>
    </source>
</evidence>
<dbReference type="AlphaFoldDB" id="B3RWD3"/>
<feature type="signal peptide" evidence="3">
    <location>
        <begin position="1"/>
        <end position="22"/>
    </location>
</feature>
<dbReference type="CTD" id="6754220"/>
<feature type="chain" id="PRO_5002797026" description="Osteopetrosis-associated transmembrane protein 1" evidence="3">
    <location>
        <begin position="23"/>
        <end position="329"/>
    </location>
</feature>
<dbReference type="Pfam" id="PF09777">
    <property type="entry name" value="OSTMP1"/>
    <property type="match status" value="1"/>
</dbReference>
<evidence type="ECO:0000313" key="5">
    <source>
        <dbReference type="Proteomes" id="UP000009022"/>
    </source>
</evidence>
<proteinExistence type="predicted"/>
<dbReference type="Proteomes" id="UP000009022">
    <property type="component" value="Unassembled WGS sequence"/>
</dbReference>